<dbReference type="GeneTree" id="ENSGT00390000006618"/>
<dbReference type="Pfam" id="PF15823">
    <property type="entry name" value="UPF0524"/>
    <property type="match status" value="1"/>
</dbReference>
<reference evidence="2" key="2">
    <citation type="journal article" date="2008" name="Genome Biol.">
        <title>Improved genome assembly and evidence-based global gene model set for the chordate Ciona intestinalis: new insight into intron and operon populations.</title>
        <authorList>
            <person name="Satou Y."/>
            <person name="Mineta K."/>
            <person name="Ogasawara M."/>
            <person name="Sasakura Y."/>
            <person name="Shoguchi E."/>
            <person name="Ueno K."/>
            <person name="Yamada L."/>
            <person name="Matsumoto J."/>
            <person name="Wasserscheid J."/>
            <person name="Dewar K."/>
            <person name="Wiley G.B."/>
            <person name="Macmil S.L."/>
            <person name="Roe B.A."/>
            <person name="Zeller R.W."/>
            <person name="Hastings K.E."/>
            <person name="Lemaire P."/>
            <person name="Lindquist E."/>
            <person name="Endo T."/>
            <person name="Hotta K."/>
            <person name="Inaba K."/>
        </authorList>
    </citation>
    <scope>NUCLEOTIDE SEQUENCE [LARGE SCALE GENOMIC DNA]</scope>
    <source>
        <strain evidence="2">wild type</strain>
    </source>
</reference>
<reference evidence="2" key="4">
    <citation type="submission" date="2025-09" db="UniProtKB">
        <authorList>
            <consortium name="Ensembl"/>
        </authorList>
    </citation>
    <scope>IDENTIFICATION</scope>
</reference>
<dbReference type="InterPro" id="IPR029670">
    <property type="entry name" value="UPF0524_fam"/>
</dbReference>
<dbReference type="EMBL" id="EAAA01001946">
    <property type="status" value="NOT_ANNOTATED_CDS"/>
    <property type="molecule type" value="Genomic_DNA"/>
</dbReference>
<dbReference type="KEGG" id="cin:100181226"/>
<accession>H2XS22</accession>
<dbReference type="Ensembl" id="ENSCINT00000030373.1">
    <property type="protein sequence ID" value="ENSCINP00000032456.1"/>
    <property type="gene ID" value="ENSCING00000019928.1"/>
</dbReference>
<accession>A0A1W2WHP0</accession>
<feature type="compositionally biased region" description="Basic and acidic residues" evidence="1">
    <location>
        <begin position="1"/>
        <end position="13"/>
    </location>
</feature>
<feature type="compositionally biased region" description="Polar residues" evidence="1">
    <location>
        <begin position="139"/>
        <end position="148"/>
    </location>
</feature>
<sequence>MLRYESFDSDRSSSSDISNSSWFSYSSDLPSVFGDEAKERPSKINPGMLRNSAQQLAKFSAKQHYPKFTPSSDACRCSMLHWACYVGWCLCKYQYQPLTPLHLLPNTAIIGGNLEYATSRKLSEGRVHSDEGTRGPSKNRPQTELKYSSTKDEELYLIETTV</sequence>
<dbReference type="HOGENOM" id="CLU_1634798_0_0_1"/>
<dbReference type="InParanoid" id="H2XS22"/>
<dbReference type="GeneID" id="100181226"/>
<name>H2XS22_CIOIN</name>
<protein>
    <submittedName>
        <fullName evidence="2">Uncharacterized LOC100181226</fullName>
    </submittedName>
</protein>
<dbReference type="RefSeq" id="XP_002131332.1">
    <property type="nucleotide sequence ID" value="XM_002131296.5"/>
</dbReference>
<feature type="compositionally biased region" description="Basic and acidic residues" evidence="1">
    <location>
        <begin position="122"/>
        <end position="133"/>
    </location>
</feature>
<dbReference type="OrthoDB" id="8924346at2759"/>
<feature type="compositionally biased region" description="Low complexity" evidence="1">
    <location>
        <begin position="14"/>
        <end position="25"/>
    </location>
</feature>
<evidence type="ECO:0000313" key="2">
    <source>
        <dbReference type="Ensembl" id="ENSCINP00000032456.1"/>
    </source>
</evidence>
<organism evidence="2 3">
    <name type="scientific">Ciona intestinalis</name>
    <name type="common">Transparent sea squirt</name>
    <name type="synonym">Ascidia intestinalis</name>
    <dbReference type="NCBI Taxonomy" id="7719"/>
    <lineage>
        <taxon>Eukaryota</taxon>
        <taxon>Metazoa</taxon>
        <taxon>Chordata</taxon>
        <taxon>Tunicata</taxon>
        <taxon>Ascidiacea</taxon>
        <taxon>Phlebobranchia</taxon>
        <taxon>Cionidae</taxon>
        <taxon>Ciona</taxon>
    </lineage>
</organism>
<feature type="region of interest" description="Disordered" evidence="1">
    <location>
        <begin position="122"/>
        <end position="149"/>
    </location>
</feature>
<evidence type="ECO:0000256" key="1">
    <source>
        <dbReference type="SAM" id="MobiDB-lite"/>
    </source>
</evidence>
<dbReference type="Proteomes" id="UP000008144">
    <property type="component" value="Chromosome 4"/>
</dbReference>
<feature type="region of interest" description="Disordered" evidence="1">
    <location>
        <begin position="1"/>
        <end position="25"/>
    </location>
</feature>
<reference evidence="3" key="1">
    <citation type="journal article" date="2002" name="Science">
        <title>The draft genome of Ciona intestinalis: insights into chordate and vertebrate origins.</title>
        <authorList>
            <person name="Dehal P."/>
            <person name="Satou Y."/>
            <person name="Campbell R.K."/>
            <person name="Chapman J."/>
            <person name="Degnan B."/>
            <person name="De Tomaso A."/>
            <person name="Davidson B."/>
            <person name="Di Gregorio A."/>
            <person name="Gelpke M."/>
            <person name="Goodstein D.M."/>
            <person name="Harafuji N."/>
            <person name="Hastings K.E."/>
            <person name="Ho I."/>
            <person name="Hotta K."/>
            <person name="Huang W."/>
            <person name="Kawashima T."/>
            <person name="Lemaire P."/>
            <person name="Martinez D."/>
            <person name="Meinertzhagen I.A."/>
            <person name="Necula S."/>
            <person name="Nonaka M."/>
            <person name="Putnam N."/>
            <person name="Rash S."/>
            <person name="Saiga H."/>
            <person name="Satake M."/>
            <person name="Terry A."/>
            <person name="Yamada L."/>
            <person name="Wang H.G."/>
            <person name="Awazu S."/>
            <person name="Azumi K."/>
            <person name="Boore J."/>
            <person name="Branno M."/>
            <person name="Chin-Bow S."/>
            <person name="DeSantis R."/>
            <person name="Doyle S."/>
            <person name="Francino P."/>
            <person name="Keys D.N."/>
            <person name="Haga S."/>
            <person name="Hayashi H."/>
            <person name="Hino K."/>
            <person name="Imai K.S."/>
            <person name="Inaba K."/>
            <person name="Kano S."/>
            <person name="Kobayashi K."/>
            <person name="Kobayashi M."/>
            <person name="Lee B.I."/>
            <person name="Makabe K.W."/>
            <person name="Manohar C."/>
            <person name="Matassi G."/>
            <person name="Medina M."/>
            <person name="Mochizuki Y."/>
            <person name="Mount S."/>
            <person name="Morishita T."/>
            <person name="Miura S."/>
            <person name="Nakayama A."/>
            <person name="Nishizaka S."/>
            <person name="Nomoto H."/>
            <person name="Ohta F."/>
            <person name="Oishi K."/>
            <person name="Rigoutsos I."/>
            <person name="Sano M."/>
            <person name="Sasaki A."/>
            <person name="Sasakura Y."/>
            <person name="Shoguchi E."/>
            <person name="Shin-i T."/>
            <person name="Spagnuolo A."/>
            <person name="Stainier D."/>
            <person name="Suzuki M.M."/>
            <person name="Tassy O."/>
            <person name="Takatori N."/>
            <person name="Tokuoka M."/>
            <person name="Yagi K."/>
            <person name="Yoshizaki F."/>
            <person name="Wada S."/>
            <person name="Zhang C."/>
            <person name="Hyatt P.D."/>
            <person name="Larimer F."/>
            <person name="Detter C."/>
            <person name="Doggett N."/>
            <person name="Glavina T."/>
            <person name="Hawkins T."/>
            <person name="Richardson P."/>
            <person name="Lucas S."/>
            <person name="Kohara Y."/>
            <person name="Levine M."/>
            <person name="Satoh N."/>
            <person name="Rokhsar D.S."/>
        </authorList>
    </citation>
    <scope>NUCLEOTIDE SEQUENCE [LARGE SCALE GENOMIC DNA]</scope>
</reference>
<evidence type="ECO:0000313" key="3">
    <source>
        <dbReference type="Proteomes" id="UP000008144"/>
    </source>
</evidence>
<gene>
    <name evidence="2" type="primary">LOC100181226</name>
</gene>
<dbReference type="AlphaFoldDB" id="H2XS22"/>
<reference evidence="2" key="3">
    <citation type="submission" date="2025-08" db="UniProtKB">
        <authorList>
            <consortium name="Ensembl"/>
        </authorList>
    </citation>
    <scope>IDENTIFICATION</scope>
</reference>
<keyword evidence="3" id="KW-1185">Reference proteome</keyword>
<proteinExistence type="predicted"/>